<dbReference type="PANTHER" id="PTHR25462:SF291">
    <property type="entry name" value="E3 UBIQUITIN-PROTEIN LIGASE TRIM45"/>
    <property type="match status" value="1"/>
</dbReference>
<evidence type="ECO:0000256" key="1">
    <source>
        <dbReference type="PROSITE-ProRule" id="PRU00087"/>
    </source>
</evidence>
<dbReference type="GO" id="GO:0061630">
    <property type="term" value="F:ubiquitin protein ligase activity"/>
    <property type="evidence" value="ECO:0007669"/>
    <property type="project" value="TreeGrafter"/>
</dbReference>
<keyword evidence="4" id="KW-1185">Reference proteome</keyword>
<gene>
    <name evidence="3" type="ORF">Zmor_015728</name>
</gene>
<evidence type="ECO:0000256" key="2">
    <source>
        <dbReference type="SAM" id="SignalP"/>
    </source>
</evidence>
<dbReference type="Gene3D" id="2.60.40.10">
    <property type="entry name" value="Immunoglobulins"/>
    <property type="match status" value="1"/>
</dbReference>
<dbReference type="InterPro" id="IPR001298">
    <property type="entry name" value="Filamin/ABP280_rpt"/>
</dbReference>
<evidence type="ECO:0000313" key="4">
    <source>
        <dbReference type="Proteomes" id="UP001168821"/>
    </source>
</evidence>
<evidence type="ECO:0008006" key="5">
    <source>
        <dbReference type="Google" id="ProtNLM"/>
    </source>
</evidence>
<dbReference type="Pfam" id="PF00630">
    <property type="entry name" value="Filamin"/>
    <property type="match status" value="1"/>
</dbReference>
<evidence type="ECO:0000313" key="3">
    <source>
        <dbReference type="EMBL" id="KAJ3656673.1"/>
    </source>
</evidence>
<dbReference type="PANTHER" id="PTHR25462">
    <property type="entry name" value="BONUS, ISOFORM C-RELATED"/>
    <property type="match status" value="1"/>
</dbReference>
<reference evidence="3" key="1">
    <citation type="journal article" date="2023" name="G3 (Bethesda)">
        <title>Whole genome assemblies of Zophobas morio and Tenebrio molitor.</title>
        <authorList>
            <person name="Kaur S."/>
            <person name="Stinson S.A."/>
            <person name="diCenzo G.C."/>
        </authorList>
    </citation>
    <scope>NUCLEOTIDE SEQUENCE</scope>
    <source>
        <strain evidence="3">QUZm001</strain>
    </source>
</reference>
<organism evidence="3 4">
    <name type="scientific">Zophobas morio</name>
    <dbReference type="NCBI Taxonomy" id="2755281"/>
    <lineage>
        <taxon>Eukaryota</taxon>
        <taxon>Metazoa</taxon>
        <taxon>Ecdysozoa</taxon>
        <taxon>Arthropoda</taxon>
        <taxon>Hexapoda</taxon>
        <taxon>Insecta</taxon>
        <taxon>Pterygota</taxon>
        <taxon>Neoptera</taxon>
        <taxon>Endopterygota</taxon>
        <taxon>Coleoptera</taxon>
        <taxon>Polyphaga</taxon>
        <taxon>Cucujiformia</taxon>
        <taxon>Tenebrionidae</taxon>
        <taxon>Zophobas</taxon>
    </lineage>
</organism>
<keyword evidence="2" id="KW-0732">Signal</keyword>
<comment type="caution">
    <text evidence="3">The sequence shown here is derived from an EMBL/GenBank/DDBJ whole genome shotgun (WGS) entry which is preliminary data.</text>
</comment>
<dbReference type="InterPro" id="IPR017868">
    <property type="entry name" value="Filamin/ABP280_repeat-like"/>
</dbReference>
<sequence length="437" mass="47919">MNAVSIFALFVLCHGATALLFNGDKCVVPGTSDLGLCIPIYECNYAKKLLRQHASPGVCGFAEKTVPLVLCRDCVTSSHQGHPCEPVSRAVKTHLTDLRRAAERAKSIAEQSALAANRLHATSKKIESQSGKVQMEVEEFIDKYIRSVEEHRNNLLQQVTQVKNEKLLEIGKRKLALHKRVREARDVAFFLEELLNEGTDVEVMSFLKPVMNKVKKCGAKGDLVEDVSLGGSLLFLPKEVVQDSKGCCPLYGVVTAQTVAAEQCVIHAEGLNNLRIGKKTEVTLETRDRNGIKLDRGGDQILADIRYRETGVSKCHLVDIEDHRDGTYTISFVPDISGKLLLNVNINGQPIKDSPFPLTVRTTKSHHGNFHCCSFCSSGGSKEATCGCGGKMPGGYKGCGHGHEGHPGRRHWSCCGSILEHSECARSNNLSHYQFTL</sequence>
<feature type="signal peptide" evidence="2">
    <location>
        <begin position="1"/>
        <end position="18"/>
    </location>
</feature>
<feature type="chain" id="PRO_5041217888" description="Tripartite motif-containing protein 45" evidence="2">
    <location>
        <begin position="19"/>
        <end position="437"/>
    </location>
</feature>
<dbReference type="SUPFAM" id="SSF81296">
    <property type="entry name" value="E set domains"/>
    <property type="match status" value="1"/>
</dbReference>
<protein>
    <recommendedName>
        <fullName evidence="5">Tripartite motif-containing protein 45</fullName>
    </recommendedName>
</protein>
<dbReference type="InterPro" id="IPR047153">
    <property type="entry name" value="TRIM45/56/19-like"/>
</dbReference>
<dbReference type="EMBL" id="JALNTZ010000004">
    <property type="protein sequence ID" value="KAJ3656673.1"/>
    <property type="molecule type" value="Genomic_DNA"/>
</dbReference>
<proteinExistence type="predicted"/>
<dbReference type="SMART" id="SM00557">
    <property type="entry name" value="IG_FLMN"/>
    <property type="match status" value="1"/>
</dbReference>
<name>A0AA38IK91_9CUCU</name>
<dbReference type="InterPro" id="IPR013783">
    <property type="entry name" value="Ig-like_fold"/>
</dbReference>
<dbReference type="PROSITE" id="PS50194">
    <property type="entry name" value="FILAMIN_REPEAT"/>
    <property type="match status" value="1"/>
</dbReference>
<dbReference type="Proteomes" id="UP001168821">
    <property type="component" value="Unassembled WGS sequence"/>
</dbReference>
<accession>A0AA38IK91</accession>
<dbReference type="AlphaFoldDB" id="A0AA38IK91"/>
<dbReference type="InterPro" id="IPR014756">
    <property type="entry name" value="Ig_E-set"/>
</dbReference>
<feature type="repeat" description="Filamin" evidence="1">
    <location>
        <begin position="256"/>
        <end position="360"/>
    </location>
</feature>